<dbReference type="Pfam" id="PF03099">
    <property type="entry name" value="BPL_LplA_LipB"/>
    <property type="match status" value="2"/>
</dbReference>
<dbReference type="InterPro" id="IPR019197">
    <property type="entry name" value="Biotin-prot_ligase_N"/>
</dbReference>
<dbReference type="PROSITE" id="PS51733">
    <property type="entry name" value="BPL_LPL_CATALYTIC"/>
    <property type="match status" value="1"/>
</dbReference>
<sequence length="768" mass="83265">MVNLLVYSGPEVLPSALRTSLSHLARILLPNYTIQPISVSVLLSQPWTANCQVLIFPALKGGTGSAGIFAGIPPRLNGVINDFLEGGGQVLLLNAAGRITRGFGGRGLGGMGGMGSSNGALGNNASNSDSDTFAFADRTTGLTISPISLPESSQKNSKDQTTRRIKSESGLSGVEPVEGIVEGGMPQFEFANGVGAGLPNKIEVLAETMEQDGSHIAALKCQIGSGFVTFWAPNLENLSEEDSPSSTSTFADPSSSRLILLRYVLSRIGLKPPNATAGSVSRLLPQFLLSTPDKPGLVETVVHGLLGSIHGGAFQDTHNTFEFYEYDEGLRILRQMKTHNHTESVDDDPSHAHPSTSHITICPNGTVPSVDDTPLFDLSTYFNLLREARARDECRRDVSGFGETLFYGQVVGSTQSMFDKNPRFLSSLVPSIPILSLGSHQLAGRGRGANAWISPSGCLQFSLCIPKVPLSPHSPYINTICSSSSFSSLTPSYIPPSKLVFIQYLFALAVVEACSHPSILGPTLGANVRLKWPNDIYVCYGNPSRPQRAEKIKIGGIIVSTSFAPGGHEASVVIGCGLNVLCRHPLFSLMRVGKPTLSTPYRDPCCPTSMKDELGHLSMEGTLATILARFEKMWEEFLGSGGSFERWMGRYQDKWLHRWVDLLFFVRLSSLLTRSFRIFFRTHSYLVPLIGYERLRIYSDQLVRLTTVDPPMMVRICGITPDHGLLRTLPERNQPGQPGRAIQEGFIDLQPDGNSFDLMAGLIKVKGP</sequence>
<feature type="compositionally biased region" description="Basic and acidic residues" evidence="1">
    <location>
        <begin position="341"/>
        <end position="351"/>
    </location>
</feature>
<dbReference type="Pfam" id="PF09825">
    <property type="entry name" value="BPL_N"/>
    <property type="match status" value="1"/>
</dbReference>
<dbReference type="InterPro" id="IPR004143">
    <property type="entry name" value="BPL_LPL_catalytic"/>
</dbReference>
<dbReference type="SUPFAM" id="SSF55681">
    <property type="entry name" value="Class II aaRS and biotin synthetases"/>
    <property type="match status" value="1"/>
</dbReference>
<feature type="compositionally biased region" description="Basic and acidic residues" evidence="1">
    <location>
        <begin position="156"/>
        <end position="167"/>
    </location>
</feature>
<dbReference type="Gene3D" id="3.30.930.10">
    <property type="entry name" value="Bira Bifunctional Protein, Domain 2"/>
    <property type="match status" value="1"/>
</dbReference>
<keyword evidence="4" id="KW-1185">Reference proteome</keyword>
<comment type="caution">
    <text evidence="3">The sequence shown here is derived from an EMBL/GenBank/DDBJ whole genome shotgun (WGS) entry which is preliminary data.</text>
</comment>
<dbReference type="Proteomes" id="UP001163828">
    <property type="component" value="Unassembled WGS sequence"/>
</dbReference>
<protein>
    <recommendedName>
        <fullName evidence="2">BPL/LPL catalytic domain-containing protein</fullName>
    </recommendedName>
</protein>
<proteinExistence type="predicted"/>
<dbReference type="PANTHER" id="PTHR12835">
    <property type="entry name" value="BIOTIN PROTEIN LIGASE"/>
    <property type="match status" value="1"/>
</dbReference>
<feature type="compositionally biased region" description="Polar residues" evidence="1">
    <location>
        <begin position="145"/>
        <end position="155"/>
    </location>
</feature>
<evidence type="ECO:0000259" key="2">
    <source>
        <dbReference type="PROSITE" id="PS51733"/>
    </source>
</evidence>
<feature type="region of interest" description="Disordered" evidence="1">
    <location>
        <begin position="145"/>
        <end position="178"/>
    </location>
</feature>
<accession>A0ABQ8PYF4</accession>
<reference evidence="3" key="1">
    <citation type="submission" date="2022-08" db="EMBL/GenBank/DDBJ databases">
        <authorList>
            <consortium name="DOE Joint Genome Institute"/>
            <person name="Min B."/>
            <person name="Riley R."/>
            <person name="Sierra-Patev S."/>
            <person name="Naranjo-Ortiz M."/>
            <person name="Looney B."/>
            <person name="Konkel Z."/>
            <person name="Slot J.C."/>
            <person name="Sakamoto Y."/>
            <person name="Steenwyk J.L."/>
            <person name="Rokas A."/>
            <person name="Carro J."/>
            <person name="Camarero S."/>
            <person name="Ferreira P."/>
            <person name="Molpeceres G."/>
            <person name="Ruiz-Duenas F.J."/>
            <person name="Serrano A."/>
            <person name="Henrissat B."/>
            <person name="Drula E."/>
            <person name="Hughes K.W."/>
            <person name="Mata J.L."/>
            <person name="Ishikawa N.K."/>
            <person name="Vargas-Isla R."/>
            <person name="Ushijima S."/>
            <person name="Smith C.A."/>
            <person name="Ahrendt S."/>
            <person name="Andreopoulos W."/>
            <person name="He G."/>
            <person name="Labutti K."/>
            <person name="Lipzen A."/>
            <person name="Ng V."/>
            <person name="Sandor L."/>
            <person name="Barry K."/>
            <person name="Martinez A.T."/>
            <person name="Xiao Y."/>
            <person name="Gibbons J.G."/>
            <person name="Terashima K."/>
            <person name="Hibbett D.S."/>
            <person name="Grigoriev I.V."/>
        </authorList>
    </citation>
    <scope>NUCLEOTIDE SEQUENCE</scope>
    <source>
        <strain evidence="3">TFB10827</strain>
    </source>
</reference>
<evidence type="ECO:0000256" key="1">
    <source>
        <dbReference type="SAM" id="MobiDB-lite"/>
    </source>
</evidence>
<dbReference type="InterPro" id="IPR045864">
    <property type="entry name" value="aa-tRNA-synth_II/BPL/LPL"/>
</dbReference>
<feature type="region of interest" description="Disordered" evidence="1">
    <location>
        <begin position="341"/>
        <end position="364"/>
    </location>
</feature>
<dbReference type="PANTHER" id="PTHR12835:SF5">
    <property type="entry name" value="BIOTIN--PROTEIN LIGASE"/>
    <property type="match status" value="1"/>
</dbReference>
<evidence type="ECO:0000313" key="4">
    <source>
        <dbReference type="Proteomes" id="UP001163828"/>
    </source>
</evidence>
<name>A0ABQ8PYF4_9AGAR</name>
<evidence type="ECO:0000313" key="3">
    <source>
        <dbReference type="EMBL" id="KAJ3991465.1"/>
    </source>
</evidence>
<feature type="domain" description="BPL/LPL catalytic" evidence="2">
    <location>
        <begin position="388"/>
        <end position="638"/>
    </location>
</feature>
<organism evidence="3 4">
    <name type="scientific">Lentinula boryana</name>
    <dbReference type="NCBI Taxonomy" id="40481"/>
    <lineage>
        <taxon>Eukaryota</taxon>
        <taxon>Fungi</taxon>
        <taxon>Dikarya</taxon>
        <taxon>Basidiomycota</taxon>
        <taxon>Agaricomycotina</taxon>
        <taxon>Agaricomycetes</taxon>
        <taxon>Agaricomycetidae</taxon>
        <taxon>Agaricales</taxon>
        <taxon>Marasmiineae</taxon>
        <taxon>Omphalotaceae</taxon>
        <taxon>Lentinula</taxon>
    </lineage>
</organism>
<gene>
    <name evidence="3" type="ORF">F5050DRAFT_1812509</name>
</gene>
<dbReference type="EMBL" id="MU791029">
    <property type="protein sequence ID" value="KAJ3991465.1"/>
    <property type="molecule type" value="Genomic_DNA"/>
</dbReference>